<evidence type="ECO:0000313" key="1">
    <source>
        <dbReference type="EMBL" id="GAI55217.1"/>
    </source>
</evidence>
<sequence length="40" mass="4458">ADYGPVAGFDNIQASAYNYDGFYRASQVVERQLLDGKSDR</sequence>
<organism evidence="1">
    <name type="scientific">marine sediment metagenome</name>
    <dbReference type="NCBI Taxonomy" id="412755"/>
    <lineage>
        <taxon>unclassified sequences</taxon>
        <taxon>metagenomes</taxon>
        <taxon>ecological metagenomes</taxon>
    </lineage>
</organism>
<proteinExistence type="predicted"/>
<gene>
    <name evidence="1" type="ORF">S06H3_55016</name>
</gene>
<protein>
    <submittedName>
        <fullName evidence="1">Uncharacterized protein</fullName>
    </submittedName>
</protein>
<accession>X1PFY4</accession>
<reference evidence="1" key="1">
    <citation type="journal article" date="2014" name="Front. Microbiol.">
        <title>High frequency of phylogenetically diverse reductive dehalogenase-homologous genes in deep subseafloor sedimentary metagenomes.</title>
        <authorList>
            <person name="Kawai M."/>
            <person name="Futagami T."/>
            <person name="Toyoda A."/>
            <person name="Takaki Y."/>
            <person name="Nishi S."/>
            <person name="Hori S."/>
            <person name="Arai W."/>
            <person name="Tsubouchi T."/>
            <person name="Morono Y."/>
            <person name="Uchiyama I."/>
            <person name="Ito T."/>
            <person name="Fujiyama A."/>
            <person name="Inagaki F."/>
            <person name="Takami H."/>
        </authorList>
    </citation>
    <scope>NUCLEOTIDE SEQUENCE</scope>
    <source>
        <strain evidence="1">Expedition CK06-06</strain>
    </source>
</reference>
<name>X1PFY4_9ZZZZ</name>
<dbReference type="AlphaFoldDB" id="X1PFY4"/>
<feature type="non-terminal residue" evidence="1">
    <location>
        <position position="1"/>
    </location>
</feature>
<dbReference type="EMBL" id="BARV01035230">
    <property type="protein sequence ID" value="GAI55217.1"/>
    <property type="molecule type" value="Genomic_DNA"/>
</dbReference>
<comment type="caution">
    <text evidence="1">The sequence shown here is derived from an EMBL/GenBank/DDBJ whole genome shotgun (WGS) entry which is preliminary data.</text>
</comment>